<name>A0A8T0TXX4_PANVG</name>
<feature type="transmembrane region" description="Helical" evidence="2">
    <location>
        <begin position="166"/>
        <end position="184"/>
    </location>
</feature>
<reference evidence="3" key="1">
    <citation type="submission" date="2020-05" db="EMBL/GenBank/DDBJ databases">
        <title>WGS assembly of Panicum virgatum.</title>
        <authorList>
            <person name="Lovell J.T."/>
            <person name="Jenkins J."/>
            <person name="Shu S."/>
            <person name="Juenger T.E."/>
            <person name="Schmutz J."/>
        </authorList>
    </citation>
    <scope>NUCLEOTIDE SEQUENCE</scope>
    <source>
        <strain evidence="3">AP13</strain>
    </source>
</reference>
<protein>
    <submittedName>
        <fullName evidence="3">Uncharacterized protein</fullName>
    </submittedName>
</protein>
<gene>
    <name evidence="3" type="ORF">PVAP13_4KG379002</name>
</gene>
<evidence type="ECO:0000313" key="3">
    <source>
        <dbReference type="EMBL" id="KAG2614105.1"/>
    </source>
</evidence>
<sequence>MQTGLSCNRASSALRPHDPHPMVHAGFAHKPLHFSPQSHAQVANNPFNYSIANVISPRPNPEDHVDRDCRALDCGRRAAAVKWMAPPELQRKGVHDLERDCRAAVVNWTVPSELLPRECATSILAAASSLSTGRRRHQNRSRAPDKACAWSAASCCDHPSTLLRRMLQLVVFTLFCLSAFQMMYKFTHLRMFFQKGSAREYWDMQTKPRTKKKEKEPGSRKCSRCKGPGYDSRNCPIKEG</sequence>
<dbReference type="Proteomes" id="UP000823388">
    <property type="component" value="Chromosome 4K"/>
</dbReference>
<keyword evidence="2" id="KW-1133">Transmembrane helix</keyword>
<organism evidence="3 4">
    <name type="scientific">Panicum virgatum</name>
    <name type="common">Blackwell switchgrass</name>
    <dbReference type="NCBI Taxonomy" id="38727"/>
    <lineage>
        <taxon>Eukaryota</taxon>
        <taxon>Viridiplantae</taxon>
        <taxon>Streptophyta</taxon>
        <taxon>Embryophyta</taxon>
        <taxon>Tracheophyta</taxon>
        <taxon>Spermatophyta</taxon>
        <taxon>Magnoliopsida</taxon>
        <taxon>Liliopsida</taxon>
        <taxon>Poales</taxon>
        <taxon>Poaceae</taxon>
        <taxon>PACMAD clade</taxon>
        <taxon>Panicoideae</taxon>
        <taxon>Panicodae</taxon>
        <taxon>Paniceae</taxon>
        <taxon>Panicinae</taxon>
        <taxon>Panicum</taxon>
        <taxon>Panicum sect. Hiantes</taxon>
    </lineage>
</organism>
<dbReference type="AlphaFoldDB" id="A0A8T0TXX4"/>
<evidence type="ECO:0000256" key="1">
    <source>
        <dbReference type="SAM" id="MobiDB-lite"/>
    </source>
</evidence>
<comment type="caution">
    <text evidence="3">The sequence shown here is derived from an EMBL/GenBank/DDBJ whole genome shotgun (WGS) entry which is preliminary data.</text>
</comment>
<keyword evidence="2" id="KW-0812">Transmembrane</keyword>
<evidence type="ECO:0000256" key="2">
    <source>
        <dbReference type="SAM" id="Phobius"/>
    </source>
</evidence>
<keyword evidence="2" id="KW-0472">Membrane</keyword>
<accession>A0A8T0TXX4</accession>
<dbReference type="EMBL" id="CM029043">
    <property type="protein sequence ID" value="KAG2614105.1"/>
    <property type="molecule type" value="Genomic_DNA"/>
</dbReference>
<evidence type="ECO:0000313" key="4">
    <source>
        <dbReference type="Proteomes" id="UP000823388"/>
    </source>
</evidence>
<proteinExistence type="predicted"/>
<keyword evidence="4" id="KW-1185">Reference proteome</keyword>
<feature type="region of interest" description="Disordered" evidence="1">
    <location>
        <begin position="204"/>
        <end position="240"/>
    </location>
</feature>